<sequence>MRGGPAGRRVPGGGAVADRSWGAADPEASVVANGQNIVVDGDLSLATVPTEPSVLPV</sequence>
<proteinExistence type="predicted"/>
<dbReference type="Proteomes" id="UP001305606">
    <property type="component" value="Chromosome"/>
</dbReference>
<feature type="region of interest" description="Disordered" evidence="1">
    <location>
        <begin position="1"/>
        <end position="23"/>
    </location>
</feature>
<protein>
    <submittedName>
        <fullName evidence="2">Uncharacterized protein</fullName>
    </submittedName>
</protein>
<accession>A0ABY9V6Y1</accession>
<evidence type="ECO:0000313" key="2">
    <source>
        <dbReference type="EMBL" id="WNF00362.1"/>
    </source>
</evidence>
<evidence type="ECO:0000256" key="1">
    <source>
        <dbReference type="SAM" id="MobiDB-lite"/>
    </source>
</evidence>
<feature type="compositionally biased region" description="Gly residues" evidence="1">
    <location>
        <begin position="1"/>
        <end position="15"/>
    </location>
</feature>
<name>A0ABY9V6Y1_9ACTN</name>
<keyword evidence="3" id="KW-1185">Reference proteome</keyword>
<dbReference type="RefSeq" id="WP_311038756.1">
    <property type="nucleotide sequence ID" value="NZ_CP117522.1"/>
</dbReference>
<dbReference type="EMBL" id="CP117522">
    <property type="protein sequence ID" value="WNF00362.1"/>
    <property type="molecule type" value="Genomic_DNA"/>
</dbReference>
<organism evidence="2 3">
    <name type="scientific">Streptomyces luomodiensis</name>
    <dbReference type="NCBI Taxonomy" id="3026192"/>
    <lineage>
        <taxon>Bacteria</taxon>
        <taxon>Bacillati</taxon>
        <taxon>Actinomycetota</taxon>
        <taxon>Actinomycetes</taxon>
        <taxon>Kitasatosporales</taxon>
        <taxon>Streptomycetaceae</taxon>
        <taxon>Streptomyces</taxon>
    </lineage>
</organism>
<evidence type="ECO:0000313" key="3">
    <source>
        <dbReference type="Proteomes" id="UP001305606"/>
    </source>
</evidence>
<reference evidence="2 3" key="1">
    <citation type="submission" date="2023-02" db="EMBL/GenBank/DDBJ databases">
        <title>Streptomyces sp. SCA4-21 with antifungal activity against Fusarium oxysporum f. sp. cubense, Streptomyces sp. SCA2-17 with antifungal activity against Fusarium oxysporum f. sp. cubense.</title>
        <authorList>
            <person name="Qi D."/>
        </authorList>
    </citation>
    <scope>NUCLEOTIDE SEQUENCE [LARGE SCALE GENOMIC DNA]</scope>
    <source>
        <strain evidence="2 3">SCA4-21</strain>
    </source>
</reference>
<gene>
    <name evidence="2" type="ORF">PS467_36090</name>
</gene>